<organism evidence="2 3">
    <name type="scientific">Gandjariella thermophila</name>
    <dbReference type="NCBI Taxonomy" id="1931992"/>
    <lineage>
        <taxon>Bacteria</taxon>
        <taxon>Bacillati</taxon>
        <taxon>Actinomycetota</taxon>
        <taxon>Actinomycetes</taxon>
        <taxon>Pseudonocardiales</taxon>
        <taxon>Pseudonocardiaceae</taxon>
        <taxon>Gandjariella</taxon>
    </lineage>
</organism>
<sequence>MRSSGTREGATPRSQWRDRPGLAPGSSTAAAWRRPCYPSGRRAEEPAPADYVPRMPAGLGTATMVSRSANPVIEKQLVGSFDFPVNPRALYRQNDEPDTDDHRLTVPERAVCPAESRAATLG</sequence>
<accession>A0A4D4J1S0</accession>
<proteinExistence type="predicted"/>
<dbReference type="EMBL" id="BJFL01000008">
    <property type="protein sequence ID" value="GDY30575.1"/>
    <property type="molecule type" value="Genomic_DNA"/>
</dbReference>
<reference evidence="3" key="1">
    <citation type="submission" date="2019-04" db="EMBL/GenBank/DDBJ databases">
        <title>Draft genome sequence of Pseudonocardiaceae bacterium SL3-2-4.</title>
        <authorList>
            <person name="Ningsih F."/>
            <person name="Yokota A."/>
            <person name="Sakai Y."/>
            <person name="Nanatani K."/>
            <person name="Yabe S."/>
            <person name="Oetari A."/>
            <person name="Sjamsuridzal W."/>
        </authorList>
    </citation>
    <scope>NUCLEOTIDE SEQUENCE [LARGE SCALE GENOMIC DNA]</scope>
    <source>
        <strain evidence="3">SL3-2-4</strain>
    </source>
</reference>
<evidence type="ECO:0000313" key="2">
    <source>
        <dbReference type="EMBL" id="GDY30575.1"/>
    </source>
</evidence>
<name>A0A4D4J1S0_9PSEU</name>
<feature type="region of interest" description="Disordered" evidence="1">
    <location>
        <begin position="1"/>
        <end position="55"/>
    </location>
</feature>
<protein>
    <submittedName>
        <fullName evidence="2">Uncharacterized protein</fullName>
    </submittedName>
</protein>
<evidence type="ECO:0000313" key="3">
    <source>
        <dbReference type="Proteomes" id="UP000298860"/>
    </source>
</evidence>
<keyword evidence="3" id="KW-1185">Reference proteome</keyword>
<dbReference type="Proteomes" id="UP000298860">
    <property type="component" value="Unassembled WGS sequence"/>
</dbReference>
<gene>
    <name evidence="2" type="ORF">GTS_22080</name>
</gene>
<dbReference type="AlphaFoldDB" id="A0A4D4J1S0"/>
<comment type="caution">
    <text evidence="2">The sequence shown here is derived from an EMBL/GenBank/DDBJ whole genome shotgun (WGS) entry which is preliminary data.</text>
</comment>
<evidence type="ECO:0000256" key="1">
    <source>
        <dbReference type="SAM" id="MobiDB-lite"/>
    </source>
</evidence>